<evidence type="ECO:0000256" key="10">
    <source>
        <dbReference type="ARBA" id="ARBA00051245"/>
    </source>
</evidence>
<dbReference type="InterPro" id="IPR017441">
    <property type="entry name" value="Protein_kinase_ATP_BS"/>
</dbReference>
<keyword evidence="4 14" id="KW-0808">Transferase</keyword>
<keyword evidence="19" id="KW-1185">Reference proteome</keyword>
<dbReference type="Proteomes" id="UP001634394">
    <property type="component" value="Unassembled WGS sequence"/>
</dbReference>
<keyword evidence="6 14" id="KW-0418">Kinase</keyword>
<feature type="binding site" evidence="13">
    <location>
        <position position="231"/>
    </location>
    <ligand>
        <name>ATP</name>
        <dbReference type="ChEBI" id="CHEBI:30616"/>
    </ligand>
</feature>
<comment type="catalytic activity">
    <reaction evidence="10 14">
        <text>L-tyrosyl-[protein] + ATP = O-phospho-L-tyrosyl-[protein] + ADP + H(+)</text>
        <dbReference type="Rhea" id="RHEA:10596"/>
        <dbReference type="Rhea" id="RHEA-COMP:10136"/>
        <dbReference type="Rhea" id="RHEA-COMP:20101"/>
        <dbReference type="ChEBI" id="CHEBI:15378"/>
        <dbReference type="ChEBI" id="CHEBI:30616"/>
        <dbReference type="ChEBI" id="CHEBI:46858"/>
        <dbReference type="ChEBI" id="CHEBI:61978"/>
        <dbReference type="ChEBI" id="CHEBI:456216"/>
        <dbReference type="EC" id="2.7.10.2"/>
    </reaction>
</comment>
<dbReference type="PROSITE" id="PS00109">
    <property type="entry name" value="PROTEIN_KINASE_TYR"/>
    <property type="match status" value="1"/>
</dbReference>
<dbReference type="SUPFAM" id="SSF55550">
    <property type="entry name" value="SH2 domain"/>
    <property type="match status" value="1"/>
</dbReference>
<dbReference type="CDD" id="cd05039">
    <property type="entry name" value="PTKc_Csk_like"/>
    <property type="match status" value="1"/>
</dbReference>
<dbReference type="PANTHER" id="PTHR24418">
    <property type="entry name" value="TYROSINE-PROTEIN KINASE"/>
    <property type="match status" value="1"/>
</dbReference>
<evidence type="ECO:0000313" key="19">
    <source>
        <dbReference type="Proteomes" id="UP001634394"/>
    </source>
</evidence>
<comment type="subcellular location">
    <subcellularLocation>
        <location evidence="1">Cytoplasm</location>
    </subcellularLocation>
</comment>
<dbReference type="FunFam" id="1.10.510.10:FF:000272">
    <property type="entry name" value="Tyrosine-protein kinase"/>
    <property type="match status" value="1"/>
</dbReference>
<dbReference type="PROSITE" id="PS00107">
    <property type="entry name" value="PROTEIN_KINASE_ATP"/>
    <property type="match status" value="1"/>
</dbReference>
<dbReference type="PRINTS" id="PR00401">
    <property type="entry name" value="SH2DOMAIN"/>
</dbReference>
<dbReference type="InterPro" id="IPR050198">
    <property type="entry name" value="Non-receptor_tyrosine_kinases"/>
</dbReference>
<evidence type="ECO:0000256" key="4">
    <source>
        <dbReference type="ARBA" id="ARBA00022679"/>
    </source>
</evidence>
<dbReference type="InterPro" id="IPR036028">
    <property type="entry name" value="SH3-like_dom_sf"/>
</dbReference>
<dbReference type="Gene3D" id="3.30.505.10">
    <property type="entry name" value="SH2 domain"/>
    <property type="match status" value="1"/>
</dbReference>
<organism evidence="18 19">
    <name type="scientific">Sinanodonta woodiana</name>
    <name type="common">Chinese pond mussel</name>
    <name type="synonym">Anodonta woodiana</name>
    <dbReference type="NCBI Taxonomy" id="1069815"/>
    <lineage>
        <taxon>Eukaryota</taxon>
        <taxon>Metazoa</taxon>
        <taxon>Spiralia</taxon>
        <taxon>Lophotrochozoa</taxon>
        <taxon>Mollusca</taxon>
        <taxon>Bivalvia</taxon>
        <taxon>Autobranchia</taxon>
        <taxon>Heteroconchia</taxon>
        <taxon>Palaeoheterodonta</taxon>
        <taxon>Unionida</taxon>
        <taxon>Unionoidea</taxon>
        <taxon>Unionidae</taxon>
        <taxon>Unioninae</taxon>
        <taxon>Sinanodonta</taxon>
    </lineage>
</organism>
<keyword evidence="2 12" id="KW-0728">SH3 domain</keyword>
<dbReference type="InterPro" id="IPR000719">
    <property type="entry name" value="Prot_kinase_dom"/>
</dbReference>
<dbReference type="InterPro" id="IPR011009">
    <property type="entry name" value="Kinase-like_dom_sf"/>
</dbReference>
<evidence type="ECO:0000256" key="9">
    <source>
        <dbReference type="ARBA" id="ARBA00023137"/>
    </source>
</evidence>
<keyword evidence="7 13" id="KW-0067">ATP-binding</keyword>
<feature type="domain" description="SH2" evidence="15">
    <location>
        <begin position="87"/>
        <end position="177"/>
    </location>
</feature>
<dbReference type="PROSITE" id="PS50011">
    <property type="entry name" value="PROTEIN_KINASE_DOM"/>
    <property type="match status" value="1"/>
</dbReference>
<dbReference type="GO" id="GO:0005524">
    <property type="term" value="F:ATP binding"/>
    <property type="evidence" value="ECO:0007669"/>
    <property type="project" value="UniProtKB-UniRule"/>
</dbReference>
<keyword evidence="3" id="KW-0963">Cytoplasm</keyword>
<evidence type="ECO:0000256" key="5">
    <source>
        <dbReference type="ARBA" id="ARBA00022741"/>
    </source>
</evidence>
<dbReference type="InterPro" id="IPR001452">
    <property type="entry name" value="SH3_domain"/>
</dbReference>
<evidence type="ECO:0000256" key="13">
    <source>
        <dbReference type="PROSITE-ProRule" id="PRU10141"/>
    </source>
</evidence>
<sequence length="456" mass="51685">MPMDPGGNGVRTQPEIWQPGEEVLCIYNFRGTASDDLPFAKGDVLTIVKQTKDINWYRARNIHGKEGMIPATYAQKRKEVSLQAMPWYHGQITRDQAEALLAGHTDGVFLIRDSVHFQGDYTLSVCCEGRVDHYRILTSNYMLEIDGGDCSFYNLFHLVEHYSKDADGLCTRLIQPLQKKGTAFAVVNMHEFKSSGWEIKPSDLQKGERIGKGEFGEVYKGVYQDIPVAIKSLKDKNRAAQQFLKEASFMTSLRHPNLVSLIGVVLGETVYLVTEYMGKGNLVEYLRSRGRNVITKKDQINFATDTCSAMEYLEGKNLVHRDLAARNVLVNDQGTAKVSDFGLAKHEDYSVEGEKFPIKWTAPEALKDKKFTSKSDMWSFGILLWEIYSFGRVPYPRIPLSDVVVHVERGYRMEAPEGCPREIYAIMTDAWKLKAEDRPTFSSVLEKLHNLQSITV</sequence>
<evidence type="ECO:0000256" key="8">
    <source>
        <dbReference type="ARBA" id="ARBA00022999"/>
    </source>
</evidence>
<dbReference type="Gene3D" id="1.10.510.10">
    <property type="entry name" value="Transferase(Phosphotransferase) domain 1"/>
    <property type="match status" value="1"/>
</dbReference>
<name>A0ABD3VYQ7_SINWO</name>
<dbReference type="Pfam" id="PF07714">
    <property type="entry name" value="PK_Tyr_Ser-Thr"/>
    <property type="match status" value="1"/>
</dbReference>
<dbReference type="GO" id="GO:0005737">
    <property type="term" value="C:cytoplasm"/>
    <property type="evidence" value="ECO:0007669"/>
    <property type="project" value="UniProtKB-SubCell"/>
</dbReference>
<evidence type="ECO:0000256" key="6">
    <source>
        <dbReference type="ARBA" id="ARBA00022777"/>
    </source>
</evidence>
<keyword evidence="9 14" id="KW-0829">Tyrosine-protein kinase</keyword>
<dbReference type="FunFam" id="3.30.505.10:FF:000023">
    <property type="entry name" value="Tyrosine-protein kinase"/>
    <property type="match status" value="1"/>
</dbReference>
<dbReference type="InterPro" id="IPR036860">
    <property type="entry name" value="SH2_dom_sf"/>
</dbReference>
<dbReference type="InterPro" id="IPR000980">
    <property type="entry name" value="SH2"/>
</dbReference>
<feature type="domain" description="Protein kinase" evidence="17">
    <location>
        <begin position="204"/>
        <end position="452"/>
    </location>
</feature>
<dbReference type="SMART" id="SM00326">
    <property type="entry name" value="SH3"/>
    <property type="match status" value="1"/>
</dbReference>
<comment type="caution">
    <text evidence="18">The sequence shown here is derived from an EMBL/GenBank/DDBJ whole genome shotgun (WGS) entry which is preliminary data.</text>
</comment>
<evidence type="ECO:0000256" key="11">
    <source>
        <dbReference type="PROSITE-ProRule" id="PRU00191"/>
    </source>
</evidence>
<dbReference type="Pfam" id="PF00017">
    <property type="entry name" value="SH2"/>
    <property type="match status" value="1"/>
</dbReference>
<gene>
    <name evidence="18" type="ORF">ACJMK2_044019</name>
</gene>
<dbReference type="AlphaFoldDB" id="A0ABD3VYQ7"/>
<dbReference type="SUPFAM" id="SSF56112">
    <property type="entry name" value="Protein kinase-like (PK-like)"/>
    <property type="match status" value="1"/>
</dbReference>
<evidence type="ECO:0000259" key="16">
    <source>
        <dbReference type="PROSITE" id="PS50002"/>
    </source>
</evidence>
<dbReference type="GO" id="GO:0004715">
    <property type="term" value="F:non-membrane spanning protein tyrosine kinase activity"/>
    <property type="evidence" value="ECO:0007669"/>
    <property type="project" value="UniProtKB-EC"/>
</dbReference>
<evidence type="ECO:0000256" key="1">
    <source>
        <dbReference type="ARBA" id="ARBA00004496"/>
    </source>
</evidence>
<keyword evidence="8 11" id="KW-0727">SH2 domain</keyword>
<evidence type="ECO:0000256" key="14">
    <source>
        <dbReference type="RuleBase" id="RU362096"/>
    </source>
</evidence>
<dbReference type="PRINTS" id="PR00109">
    <property type="entry name" value="TYRKINASE"/>
</dbReference>
<dbReference type="SMART" id="SM00219">
    <property type="entry name" value="TyrKc"/>
    <property type="match status" value="1"/>
</dbReference>
<dbReference type="InterPro" id="IPR001245">
    <property type="entry name" value="Ser-Thr/Tyr_kinase_cat_dom"/>
</dbReference>
<dbReference type="PROSITE" id="PS50002">
    <property type="entry name" value="SH3"/>
    <property type="match status" value="1"/>
</dbReference>
<evidence type="ECO:0000313" key="18">
    <source>
        <dbReference type="EMBL" id="KAL3866739.1"/>
    </source>
</evidence>
<accession>A0ABD3VYQ7</accession>
<evidence type="ECO:0000259" key="17">
    <source>
        <dbReference type="PROSITE" id="PS50011"/>
    </source>
</evidence>
<proteinExistence type="inferred from homology"/>
<keyword evidence="5 13" id="KW-0547">Nucleotide-binding</keyword>
<reference evidence="18 19" key="1">
    <citation type="submission" date="2024-11" db="EMBL/GenBank/DDBJ databases">
        <title>Chromosome-level genome assembly of the freshwater bivalve Anodonta woodiana.</title>
        <authorList>
            <person name="Chen X."/>
        </authorList>
    </citation>
    <scope>NUCLEOTIDE SEQUENCE [LARGE SCALE GENOMIC DNA]</scope>
    <source>
        <strain evidence="18">MN2024</strain>
        <tissue evidence="18">Gills</tissue>
    </source>
</reference>
<dbReference type="SUPFAM" id="SSF50044">
    <property type="entry name" value="SH3-domain"/>
    <property type="match status" value="1"/>
</dbReference>
<evidence type="ECO:0000259" key="15">
    <source>
        <dbReference type="PROSITE" id="PS50001"/>
    </source>
</evidence>
<dbReference type="InterPro" id="IPR008266">
    <property type="entry name" value="Tyr_kinase_AS"/>
</dbReference>
<feature type="domain" description="SH3" evidence="16">
    <location>
        <begin position="18"/>
        <end position="79"/>
    </location>
</feature>
<dbReference type="EC" id="2.7.10.2" evidence="14"/>
<comment type="similarity">
    <text evidence="14">Belongs to the protein kinase superfamily. Tyr protein kinase family.</text>
</comment>
<evidence type="ECO:0000256" key="7">
    <source>
        <dbReference type="ARBA" id="ARBA00022840"/>
    </source>
</evidence>
<protein>
    <recommendedName>
        <fullName evidence="14">Tyrosine-protein kinase</fullName>
        <ecNumber evidence="14">2.7.10.2</ecNumber>
    </recommendedName>
</protein>
<dbReference type="InterPro" id="IPR020635">
    <property type="entry name" value="Tyr_kinase_cat_dom"/>
</dbReference>
<evidence type="ECO:0000256" key="2">
    <source>
        <dbReference type="ARBA" id="ARBA00022443"/>
    </source>
</evidence>
<evidence type="ECO:0000256" key="3">
    <source>
        <dbReference type="ARBA" id="ARBA00022490"/>
    </source>
</evidence>
<evidence type="ECO:0000256" key="12">
    <source>
        <dbReference type="PROSITE-ProRule" id="PRU00192"/>
    </source>
</evidence>
<dbReference type="EMBL" id="JBJQND010000009">
    <property type="protein sequence ID" value="KAL3866739.1"/>
    <property type="molecule type" value="Genomic_DNA"/>
</dbReference>
<dbReference type="PROSITE" id="PS50001">
    <property type="entry name" value="SH2"/>
    <property type="match status" value="1"/>
</dbReference>
<dbReference type="FunFam" id="3.30.200.20:FF:000053">
    <property type="entry name" value="Tyrosine-protein kinase"/>
    <property type="match status" value="1"/>
</dbReference>
<dbReference type="SMART" id="SM00252">
    <property type="entry name" value="SH2"/>
    <property type="match status" value="1"/>
</dbReference>
<dbReference type="Gene3D" id="2.30.30.40">
    <property type="entry name" value="SH3 Domains"/>
    <property type="match status" value="1"/>
</dbReference>
<dbReference type="Pfam" id="PF00018">
    <property type="entry name" value="SH3_1"/>
    <property type="match status" value="1"/>
</dbReference>